<accession>A0ABY3N038</accession>
<gene>
    <name evidence="2" type="ORF">CWS31_003475</name>
</gene>
<name>A0ABY3N038_9GAMM</name>
<dbReference type="InterPro" id="IPR024402">
    <property type="entry name" value="DUF2726"/>
</dbReference>
<evidence type="ECO:0000313" key="3">
    <source>
        <dbReference type="Proteomes" id="UP000815846"/>
    </source>
</evidence>
<evidence type="ECO:0000313" key="2">
    <source>
        <dbReference type="EMBL" id="TYK66856.1"/>
    </source>
</evidence>
<protein>
    <submittedName>
        <fullName evidence="2">DUF2726 domain-containing protein</fullName>
    </submittedName>
</protein>
<reference evidence="2 3" key="1">
    <citation type="submission" date="2019-08" db="EMBL/GenBank/DDBJ databases">
        <title>Microbe sample from Colwellia echini.</title>
        <authorList>
            <person name="Christiansen L."/>
            <person name="Pathiraja D."/>
            <person name="Schultz-Johansen M."/>
            <person name="Choi I.-G."/>
            <person name="Stougaard P."/>
        </authorList>
    </citation>
    <scope>NUCLEOTIDE SEQUENCE [LARGE SCALE GENOMIC DNA]</scope>
    <source>
        <strain evidence="2 3">A3</strain>
    </source>
</reference>
<proteinExistence type="predicted"/>
<feature type="domain" description="DUF2726" evidence="1">
    <location>
        <begin position="161"/>
        <end position="267"/>
    </location>
</feature>
<evidence type="ECO:0000259" key="1">
    <source>
        <dbReference type="Pfam" id="PF10881"/>
    </source>
</evidence>
<organism evidence="2 3">
    <name type="scientific">Colwellia echini</name>
    <dbReference type="NCBI Taxonomy" id="1982103"/>
    <lineage>
        <taxon>Bacteria</taxon>
        <taxon>Pseudomonadati</taxon>
        <taxon>Pseudomonadota</taxon>
        <taxon>Gammaproteobacteria</taxon>
        <taxon>Alteromonadales</taxon>
        <taxon>Colwelliaceae</taxon>
        <taxon>Colwellia</taxon>
    </lineage>
</organism>
<dbReference type="Proteomes" id="UP000815846">
    <property type="component" value="Unassembled WGS sequence"/>
</dbReference>
<keyword evidence="3" id="KW-1185">Reference proteome</keyword>
<dbReference type="EMBL" id="PJAI02000002">
    <property type="protein sequence ID" value="TYK66856.1"/>
    <property type="molecule type" value="Genomic_DNA"/>
</dbReference>
<sequence length="287" mass="33634">MRRYILSYFWSHMEVFYNLLQNQSWSDILAKAKSDQINLKKNPAEWTNICSLLQSEFIKYATNEKAVLVSKLCFEYIKLKTAGYLTVTDENTQVIEELGIKAFEEQSSPQLSSFIKICQFTPVAKQAVEVNYAKEKTNSLDTKKVTLFPRTDWLNPLFKSSLETHFYQALKDVFPSYFIYPNVALSNIFDKEQIFPHLNSEQRSFYFNGVVDFVVYDPTDKHMPKYFFEVDSFYHDRQEAMIRDAKKNAIFNAANISLHRIRPDSDSLTTKHDFFCEINKLVRESST</sequence>
<comment type="caution">
    <text evidence="2">The sequence shown here is derived from an EMBL/GenBank/DDBJ whole genome shotgun (WGS) entry which is preliminary data.</text>
</comment>
<dbReference type="Pfam" id="PF10881">
    <property type="entry name" value="DUF2726"/>
    <property type="match status" value="1"/>
</dbReference>